<dbReference type="STRING" id="41431.PCC8801_2590"/>
<dbReference type="Proteomes" id="UP000008204">
    <property type="component" value="Chromosome"/>
</dbReference>
<dbReference type="InterPro" id="IPR036610">
    <property type="entry name" value="PEBP-like_sf"/>
</dbReference>
<dbReference type="InterPro" id="IPR008914">
    <property type="entry name" value="PEBP"/>
</dbReference>
<reference evidence="2" key="1">
    <citation type="journal article" date="2011" name="MBio">
        <title>Novel metabolic attributes of the genus Cyanothece, comprising a group of unicellular nitrogen-fixing Cyanobacteria.</title>
        <authorList>
            <person name="Bandyopadhyay A."/>
            <person name="Elvitigala T."/>
            <person name="Welsh E."/>
            <person name="Stockel J."/>
            <person name="Liberton M."/>
            <person name="Min H."/>
            <person name="Sherman L.A."/>
            <person name="Pakrasi H.B."/>
        </authorList>
    </citation>
    <scope>NUCLEOTIDE SEQUENCE [LARGE SCALE GENOMIC DNA]</scope>
    <source>
        <strain evidence="2">PCC 8801</strain>
    </source>
</reference>
<dbReference type="PANTHER" id="PTHR30289">
    <property type="entry name" value="UNCHARACTERIZED PROTEIN YBCL-RELATED"/>
    <property type="match status" value="1"/>
</dbReference>
<dbReference type="NCBIfam" id="TIGR00481">
    <property type="entry name" value="YbhB/YbcL family Raf kinase inhibitor-like protein"/>
    <property type="match status" value="1"/>
</dbReference>
<dbReference type="eggNOG" id="COG1881">
    <property type="taxonomic scope" value="Bacteria"/>
</dbReference>
<dbReference type="InterPro" id="IPR005247">
    <property type="entry name" value="YbhB_YbcL/LppC-like"/>
</dbReference>
<accession>B7K4T9</accession>
<dbReference type="SUPFAM" id="SSF49777">
    <property type="entry name" value="PEBP-like"/>
    <property type="match status" value="1"/>
</dbReference>
<organism evidence="1 2">
    <name type="scientific">Rippkaea orientalis (strain PCC 8801 / RF-1)</name>
    <name type="common">Cyanothece sp. (strain PCC 8801)</name>
    <dbReference type="NCBI Taxonomy" id="41431"/>
    <lineage>
        <taxon>Bacteria</taxon>
        <taxon>Bacillati</taxon>
        <taxon>Cyanobacteriota</taxon>
        <taxon>Cyanophyceae</taxon>
        <taxon>Oscillatoriophycideae</taxon>
        <taxon>Chroococcales</taxon>
        <taxon>Aphanothecaceae</taxon>
        <taxon>Rippkaea</taxon>
        <taxon>Rippkaea orientalis</taxon>
    </lineage>
</organism>
<dbReference type="KEGG" id="cyp:PCC8801_2590"/>
<dbReference type="Pfam" id="PF01161">
    <property type="entry name" value="PBP"/>
    <property type="match status" value="1"/>
</dbReference>
<dbReference type="PANTHER" id="PTHR30289:SF1">
    <property type="entry name" value="PEBP (PHOSPHATIDYLETHANOLAMINE-BINDING PROTEIN) FAMILY PROTEIN"/>
    <property type="match status" value="1"/>
</dbReference>
<dbReference type="HOGENOM" id="CLU_083918_2_1_3"/>
<proteinExistence type="predicted"/>
<evidence type="ECO:0000313" key="2">
    <source>
        <dbReference type="Proteomes" id="UP000008204"/>
    </source>
</evidence>
<dbReference type="AlphaFoldDB" id="B7K4T9"/>
<dbReference type="CDD" id="cd00865">
    <property type="entry name" value="PEBP_bact_arch"/>
    <property type="match status" value="1"/>
</dbReference>
<protein>
    <submittedName>
        <fullName evidence="1">PEBP family protein</fullName>
    </submittedName>
</protein>
<keyword evidence="2" id="KW-1185">Reference proteome</keyword>
<evidence type="ECO:0000313" key="1">
    <source>
        <dbReference type="EMBL" id="ACK66595.1"/>
    </source>
</evidence>
<dbReference type="Gene3D" id="3.90.280.10">
    <property type="entry name" value="PEBP-like"/>
    <property type="match status" value="1"/>
</dbReference>
<gene>
    <name evidence="1" type="ordered locus">PCC8801_2590</name>
</gene>
<name>B7K4T9_RIPO1</name>
<dbReference type="RefSeq" id="WP_012595862.1">
    <property type="nucleotide sequence ID" value="NC_011726.1"/>
</dbReference>
<dbReference type="EMBL" id="CP001287">
    <property type="protein sequence ID" value="ACK66595.1"/>
    <property type="molecule type" value="Genomic_DNA"/>
</dbReference>
<dbReference type="OrthoDB" id="9797506at2"/>
<sequence>MPTNFRLWSPEFSDQGKLSLDHEFNGFGGNGQNISPRLEWENPPADTKSFALTVYDPDAPTGSGFWHWVIFNIPSDLRVIEQNAGTVSTQLLPSEAIQLHNDYGFAGYGGALPPVGDPPHPYQFVLHALSVERLDINAETTNAVARFLMSSYVIENAMTVGYYQR</sequence>